<dbReference type="Proteomes" id="UP000366872">
    <property type="component" value="Unassembled WGS sequence"/>
</dbReference>
<dbReference type="AlphaFoldDB" id="A0A6C2TZZ7"/>
<dbReference type="InterPro" id="IPR029483">
    <property type="entry name" value="GH97_C"/>
</dbReference>
<dbReference type="InterPro" id="IPR019563">
    <property type="entry name" value="GH97_catalytic"/>
</dbReference>
<reference evidence="4 5" key="1">
    <citation type="submission" date="2019-04" db="EMBL/GenBank/DDBJ databases">
        <authorList>
            <person name="Van Vliet M D."/>
        </authorList>
    </citation>
    <scope>NUCLEOTIDE SEQUENCE [LARGE SCALE GENOMIC DNA]</scope>
    <source>
        <strain evidence="4 5">F1</strain>
    </source>
</reference>
<name>A0A6C2TZZ7_PONDE</name>
<dbReference type="InterPro" id="IPR013785">
    <property type="entry name" value="Aldolase_TIM"/>
</dbReference>
<organism evidence="4 5">
    <name type="scientific">Pontiella desulfatans</name>
    <dbReference type="NCBI Taxonomy" id="2750659"/>
    <lineage>
        <taxon>Bacteria</taxon>
        <taxon>Pseudomonadati</taxon>
        <taxon>Kiritimatiellota</taxon>
        <taxon>Kiritimatiellia</taxon>
        <taxon>Kiritimatiellales</taxon>
        <taxon>Pontiellaceae</taxon>
        <taxon>Pontiella</taxon>
    </lineage>
</organism>
<dbReference type="InterPro" id="IPR029486">
    <property type="entry name" value="GH97_N"/>
</dbReference>
<dbReference type="InterPro" id="IPR017853">
    <property type="entry name" value="GH"/>
</dbReference>
<dbReference type="Gene3D" id="3.20.20.70">
    <property type="entry name" value="Aldolase class I"/>
    <property type="match status" value="1"/>
</dbReference>
<dbReference type="EMBL" id="CAAHFG010000001">
    <property type="protein sequence ID" value="VGO13183.1"/>
    <property type="molecule type" value="Genomic_DNA"/>
</dbReference>
<dbReference type="SUPFAM" id="SSF51445">
    <property type="entry name" value="(Trans)glycosidases"/>
    <property type="match status" value="1"/>
</dbReference>
<gene>
    <name evidence="4" type="ORF">PDESU_01737</name>
</gene>
<keyword evidence="5" id="KW-1185">Reference proteome</keyword>
<dbReference type="GO" id="GO:0030246">
    <property type="term" value="F:carbohydrate binding"/>
    <property type="evidence" value="ECO:0007669"/>
    <property type="project" value="InterPro"/>
</dbReference>
<evidence type="ECO:0000259" key="1">
    <source>
        <dbReference type="Pfam" id="PF10566"/>
    </source>
</evidence>
<proteinExistence type="predicted"/>
<feature type="domain" description="Glycosyl-hydrolase 97 N-terminal" evidence="2">
    <location>
        <begin position="26"/>
        <end position="254"/>
    </location>
</feature>
<dbReference type="RefSeq" id="WP_136078780.1">
    <property type="nucleotide sequence ID" value="NZ_CAAHFG010000001.1"/>
</dbReference>
<dbReference type="Pfam" id="PF14509">
    <property type="entry name" value="GH97_C"/>
    <property type="match status" value="1"/>
</dbReference>
<evidence type="ECO:0000313" key="4">
    <source>
        <dbReference type="EMBL" id="VGO13183.1"/>
    </source>
</evidence>
<protein>
    <submittedName>
        <fullName evidence="4">Retaining alpha-galactosidase</fullName>
    </submittedName>
</protein>
<dbReference type="Pfam" id="PF10566">
    <property type="entry name" value="Glyco_hydro_97"/>
    <property type="match status" value="1"/>
</dbReference>
<dbReference type="InterPro" id="IPR014718">
    <property type="entry name" value="GH-type_carb-bd"/>
</dbReference>
<dbReference type="PANTHER" id="PTHR35803">
    <property type="entry name" value="GLUCAN 1,4-ALPHA-GLUCOSIDASE SUSB-RELATED"/>
    <property type="match status" value="1"/>
</dbReference>
<dbReference type="Gene3D" id="2.70.98.10">
    <property type="match status" value="1"/>
</dbReference>
<accession>A0A6C2TZZ7</accession>
<evidence type="ECO:0000313" key="5">
    <source>
        <dbReference type="Proteomes" id="UP000366872"/>
    </source>
</evidence>
<sequence>MKNIQSITMLIVALLLPSIGSAVVEISSPDGMVSASFDVKDGALLYSVSKDGKSMVSPSKVEIFAGAKMAVTGQTIKKNDSTWKPVWGQFSTIRDHHNELTLNLTADGTPVTLLCRVFDDGLGIRFVLSEESKGQQIAFVSEYRVSAGDNHYTHGGEAGVKGPFALAAQKKYSLPLVSLWDDGAAVALLESDLYSCLGFKHMALRWNAAANAVDASSQSVSTGAGQVTPWRVVLVGDSIAELMENHVVLNLAAPCKLKDTSWIKPGKGLWDWRVHGYDNGEFVYDINTKSFLRYIDFCSEQGIEYVTIDDHWFLSAGNGKMEISPEVDMEKTMNYAKEKGVDVILYYDRKKGDFGDETLFDYYAGLGAVGMKYGFMGSKADFTRESIDAAAENKMLIFHHDGPVPMSGVERTMPNLITREYCHAQQDSRRAFTPESFLKMAMVSALVGPLDQANGNFGIKSINAGERKKGPKKKNSYISTVVSECARCLVVYTGLITLPDAPEEYLKKADLFEYLKQMPSTWDETRVLHAAMGESVSVARRTGNAWFVASVNDQTARTLDVTLDFLEPGKTYAATLYQDAPDSHGVKNPEAYEIKTATVKQGDVVPAKMAVGGGHCMWIQPAE</sequence>
<dbReference type="Pfam" id="PF14508">
    <property type="entry name" value="GH97_N"/>
    <property type="match status" value="1"/>
</dbReference>
<evidence type="ECO:0000259" key="3">
    <source>
        <dbReference type="Pfam" id="PF14509"/>
    </source>
</evidence>
<feature type="domain" description="Glycosyl-hydrolase 97 C-terminal oligomerisation" evidence="3">
    <location>
        <begin position="521"/>
        <end position="619"/>
    </location>
</feature>
<feature type="domain" description="Glycosyl-hydrolase 97 catalytic" evidence="1">
    <location>
        <begin position="281"/>
        <end position="420"/>
    </location>
</feature>
<evidence type="ECO:0000259" key="2">
    <source>
        <dbReference type="Pfam" id="PF14508"/>
    </source>
</evidence>
<dbReference type="InterPro" id="IPR052720">
    <property type="entry name" value="Glycosyl_hydrolase_97"/>
</dbReference>